<evidence type="ECO:0000313" key="4">
    <source>
        <dbReference type="EMBL" id="TDP61349.1"/>
    </source>
</evidence>
<name>A0A4R6QGZ5_9BURK</name>
<dbReference type="RefSeq" id="WP_133703667.1">
    <property type="nucleotide sequence ID" value="NZ_SNXS01000013.1"/>
</dbReference>
<evidence type="ECO:0000259" key="3">
    <source>
        <dbReference type="Pfam" id="PF17482"/>
    </source>
</evidence>
<accession>A0A4R6QGZ5</accession>
<dbReference type="InterPro" id="IPR020287">
    <property type="entry name" value="Tail_sheath_C"/>
</dbReference>
<dbReference type="InterPro" id="IPR035089">
    <property type="entry name" value="Phage_sheath_subtilisin"/>
</dbReference>
<dbReference type="InterPro" id="IPR052042">
    <property type="entry name" value="Tail_sheath_structural"/>
</dbReference>
<evidence type="ECO:0000256" key="1">
    <source>
        <dbReference type="ARBA" id="ARBA00008005"/>
    </source>
</evidence>
<feature type="domain" description="Tail sheath protein subtilisin-like" evidence="2">
    <location>
        <begin position="336"/>
        <end position="500"/>
    </location>
</feature>
<comment type="similarity">
    <text evidence="1">Belongs to the myoviridae tail sheath protein family.</text>
</comment>
<dbReference type="Pfam" id="PF17482">
    <property type="entry name" value="Phage_sheath_1C"/>
    <property type="match status" value="1"/>
</dbReference>
<dbReference type="OrthoDB" id="9767864at2"/>
<comment type="caution">
    <text evidence="4">The sequence shown here is derived from an EMBL/GenBank/DDBJ whole genome shotgun (WGS) entry which is preliminary data.</text>
</comment>
<dbReference type="Proteomes" id="UP000295361">
    <property type="component" value="Unassembled WGS sequence"/>
</dbReference>
<evidence type="ECO:0008006" key="6">
    <source>
        <dbReference type="Google" id="ProtNLM"/>
    </source>
</evidence>
<dbReference type="InParanoid" id="A0A4R6QGZ5"/>
<dbReference type="AlphaFoldDB" id="A0A4R6QGZ5"/>
<reference evidence="4 5" key="1">
    <citation type="submission" date="2019-03" db="EMBL/GenBank/DDBJ databases">
        <title>Genomic Encyclopedia of Type Strains, Phase IV (KMG-IV): sequencing the most valuable type-strain genomes for metagenomic binning, comparative biology and taxonomic classification.</title>
        <authorList>
            <person name="Goeker M."/>
        </authorList>
    </citation>
    <scope>NUCLEOTIDE SEQUENCE [LARGE SCALE GENOMIC DNA]</scope>
    <source>
        <strain evidence="4 5">DSM 16998</strain>
    </source>
</reference>
<protein>
    <recommendedName>
        <fullName evidence="6">Tail sheath protein C-terminal domain-containing protein</fullName>
    </recommendedName>
</protein>
<dbReference type="PANTHER" id="PTHR35861:SF1">
    <property type="entry name" value="PHAGE TAIL SHEATH PROTEIN"/>
    <property type="match status" value="1"/>
</dbReference>
<dbReference type="Pfam" id="PF04984">
    <property type="entry name" value="Phage_sheath_1"/>
    <property type="match status" value="1"/>
</dbReference>
<gene>
    <name evidence="4" type="ORF">DES47_11332</name>
</gene>
<evidence type="ECO:0000259" key="2">
    <source>
        <dbReference type="Pfam" id="PF04984"/>
    </source>
</evidence>
<dbReference type="Gene3D" id="3.40.50.11780">
    <property type="match status" value="2"/>
</dbReference>
<dbReference type="EMBL" id="SNXS01000013">
    <property type="protein sequence ID" value="TDP61349.1"/>
    <property type="molecule type" value="Genomic_DNA"/>
</dbReference>
<sequence length="615" mass="66524">MPEYLAPGVYVEETSFRARSIEGVGTSTTGFAGLTRKGPVATAELLPEILTSYADFERIYGGYADLAPTPPAATAAVPTNYLAHAVRAYFNEGGSRLYVARVFLGDGGRASTADLRPVPEVDPLPAEDETNRIRFVARFPGRSGDGAVPTTELPGLRGIQTREIIAPAPRRTLDMAPDGSLVRTGSTEAAFAYFVKRTGVWRALTAAGADGAAAEPDDGLVGDELASVALITLAIITTDADGGSLAMDDLGYDRDHPRWLGTVMAEMPNRRADQIENLYAARIGSAVNAAQLQAALFPVTQSTAVTRISGRRGSFALTGGNDGAMPTEAAFAPAFAALAKIDDIAIVAAPGSSAYPERNAIRNALISHAEGRRMYRIAVLDTDRGLNAGDARIARSTIDSKYAAMYYPWVVIANPNARPGRDDIPREIALPPSGFICGIYARNDIQRGVFKAPANEVVLGALRFERDISFGEQEMLNPLGVNCLRFFPGRGYRVWGARTASSDPEWKYVNIRRYFNYLEASIDRSTQWAVFEPNGERLWASIRETVASFLFNEWRSGALLGTRPEEAFFVRCDRSTMSQNDLDNGRLVCQIGVAAVKPAEFVIFRIGQKTADARD</sequence>
<evidence type="ECO:0000313" key="5">
    <source>
        <dbReference type="Proteomes" id="UP000295361"/>
    </source>
</evidence>
<organism evidence="4 5">
    <name type="scientific">Roseateles toxinivorans</name>
    <dbReference type="NCBI Taxonomy" id="270368"/>
    <lineage>
        <taxon>Bacteria</taxon>
        <taxon>Pseudomonadati</taxon>
        <taxon>Pseudomonadota</taxon>
        <taxon>Betaproteobacteria</taxon>
        <taxon>Burkholderiales</taxon>
        <taxon>Sphaerotilaceae</taxon>
        <taxon>Roseateles</taxon>
    </lineage>
</organism>
<dbReference type="PANTHER" id="PTHR35861">
    <property type="match status" value="1"/>
</dbReference>
<proteinExistence type="inferred from homology"/>
<feature type="domain" description="Tail sheath protein C-terminal" evidence="3">
    <location>
        <begin position="501"/>
        <end position="606"/>
    </location>
</feature>
<keyword evidence="5" id="KW-1185">Reference proteome</keyword>